<feature type="compositionally biased region" description="Basic and acidic residues" evidence="2">
    <location>
        <begin position="44"/>
        <end position="72"/>
    </location>
</feature>
<dbReference type="GO" id="GO:0005815">
    <property type="term" value="C:microtubule organizing center"/>
    <property type="evidence" value="ECO:0007669"/>
    <property type="project" value="TreeGrafter"/>
</dbReference>
<protein>
    <recommendedName>
        <fullName evidence="3">Doublecortin domain-containing protein</fullName>
    </recommendedName>
</protein>
<dbReference type="PANTHER" id="PTHR23004">
    <property type="entry name" value="DOUBLECORTIN DOMAIN CONTAINING 2"/>
    <property type="match status" value="1"/>
</dbReference>
<keyword evidence="5" id="KW-1185">Reference proteome</keyword>
<feature type="region of interest" description="Disordered" evidence="2">
    <location>
        <begin position="24"/>
        <end position="76"/>
    </location>
</feature>
<dbReference type="Proteomes" id="UP000827986">
    <property type="component" value="Unassembled WGS sequence"/>
</dbReference>
<feature type="compositionally biased region" description="Basic residues" evidence="2">
    <location>
        <begin position="343"/>
        <end position="357"/>
    </location>
</feature>
<dbReference type="PROSITE" id="PS50309">
    <property type="entry name" value="DC"/>
    <property type="match status" value="2"/>
</dbReference>
<dbReference type="InterPro" id="IPR003533">
    <property type="entry name" value="Doublecortin_dom"/>
</dbReference>
<dbReference type="CDD" id="cd17153">
    <property type="entry name" value="DCX2_DCDC2B"/>
    <property type="match status" value="1"/>
</dbReference>
<dbReference type="EMBL" id="JAHDVG010000478">
    <property type="protein sequence ID" value="KAH1175164.1"/>
    <property type="molecule type" value="Genomic_DNA"/>
</dbReference>
<evidence type="ECO:0000313" key="5">
    <source>
        <dbReference type="Proteomes" id="UP000827986"/>
    </source>
</evidence>
<dbReference type="Gene3D" id="3.10.20.230">
    <property type="entry name" value="Doublecortin domain"/>
    <property type="match status" value="2"/>
</dbReference>
<feature type="domain" description="Doublecortin" evidence="3">
    <location>
        <begin position="129"/>
        <end position="211"/>
    </location>
</feature>
<accession>A0A9D3X4A3</accession>
<proteinExistence type="predicted"/>
<feature type="domain" description="Doublecortin" evidence="3">
    <location>
        <begin position="251"/>
        <end position="333"/>
    </location>
</feature>
<name>A0A9D3X4A3_9SAUR</name>
<dbReference type="InterPro" id="IPR036572">
    <property type="entry name" value="Doublecortin_dom_sf"/>
</dbReference>
<evidence type="ECO:0000256" key="1">
    <source>
        <dbReference type="ARBA" id="ARBA00022737"/>
    </source>
</evidence>
<feature type="compositionally biased region" description="Basic and acidic residues" evidence="2">
    <location>
        <begin position="453"/>
        <end position="465"/>
    </location>
</feature>
<feature type="compositionally biased region" description="Polar residues" evidence="2">
    <location>
        <begin position="359"/>
        <end position="372"/>
    </location>
</feature>
<dbReference type="SUPFAM" id="SSF89837">
    <property type="entry name" value="Doublecortin (DC)"/>
    <property type="match status" value="2"/>
</dbReference>
<dbReference type="Pfam" id="PF03607">
    <property type="entry name" value="DCX"/>
    <property type="match status" value="2"/>
</dbReference>
<evidence type="ECO:0000259" key="3">
    <source>
        <dbReference type="PROSITE" id="PS50309"/>
    </source>
</evidence>
<organism evidence="4 5">
    <name type="scientific">Mauremys mutica</name>
    <name type="common">yellowpond turtle</name>
    <dbReference type="NCBI Taxonomy" id="74926"/>
    <lineage>
        <taxon>Eukaryota</taxon>
        <taxon>Metazoa</taxon>
        <taxon>Chordata</taxon>
        <taxon>Craniata</taxon>
        <taxon>Vertebrata</taxon>
        <taxon>Euteleostomi</taxon>
        <taxon>Archelosauria</taxon>
        <taxon>Testudinata</taxon>
        <taxon>Testudines</taxon>
        <taxon>Cryptodira</taxon>
        <taxon>Durocryptodira</taxon>
        <taxon>Testudinoidea</taxon>
        <taxon>Geoemydidae</taxon>
        <taxon>Geoemydinae</taxon>
        <taxon>Mauremys</taxon>
    </lineage>
</organism>
<dbReference type="PANTHER" id="PTHR23004:SF10">
    <property type="entry name" value="DOUBLECORTIN DOMAIN-CONTAINING PROTEIN 2B"/>
    <property type="match status" value="1"/>
</dbReference>
<dbReference type="GO" id="GO:0035556">
    <property type="term" value="P:intracellular signal transduction"/>
    <property type="evidence" value="ECO:0007669"/>
    <property type="project" value="InterPro"/>
</dbReference>
<dbReference type="FunFam" id="3.10.20.230:FF:000004">
    <property type="entry name" value="Doublecortin domain containing 2"/>
    <property type="match status" value="1"/>
</dbReference>
<evidence type="ECO:0000256" key="2">
    <source>
        <dbReference type="SAM" id="MobiDB-lite"/>
    </source>
</evidence>
<dbReference type="FunFam" id="3.10.20.230:FF:000011">
    <property type="entry name" value="Doublecortin domain containing 2B"/>
    <property type="match status" value="1"/>
</dbReference>
<evidence type="ECO:0000313" key="4">
    <source>
        <dbReference type="EMBL" id="KAH1175164.1"/>
    </source>
</evidence>
<reference evidence="4" key="1">
    <citation type="submission" date="2021-09" db="EMBL/GenBank/DDBJ databases">
        <title>The genome of Mauremys mutica provides insights into the evolution of semi-aquatic lifestyle.</title>
        <authorList>
            <person name="Gong S."/>
            <person name="Gao Y."/>
        </authorList>
    </citation>
    <scope>NUCLEOTIDE SEQUENCE</scope>
    <source>
        <strain evidence="4">MM-2020</strain>
        <tissue evidence="4">Muscle</tissue>
    </source>
</reference>
<dbReference type="SMART" id="SM00537">
    <property type="entry name" value="DCX"/>
    <property type="match status" value="2"/>
</dbReference>
<dbReference type="CDD" id="cd17150">
    <property type="entry name" value="DCX1_DCDC2B"/>
    <property type="match status" value="1"/>
</dbReference>
<feature type="region of interest" description="Disordered" evidence="2">
    <location>
        <begin position="488"/>
        <end position="526"/>
    </location>
</feature>
<dbReference type="GO" id="GO:0005874">
    <property type="term" value="C:microtubule"/>
    <property type="evidence" value="ECO:0007669"/>
    <property type="project" value="TreeGrafter"/>
</dbReference>
<gene>
    <name evidence="4" type="ORF">KIL84_021578</name>
</gene>
<sequence length="526" mass="59095">MAFFVVSLLSRVFGKSLSPTYHDSVPKTWRSQNTPWPSPADFTPAERRLSENHEPWKRQESLLEHSSEKGEGAQRQPASKGLCLAQGSLAFSSSSLCPALIGLSLSDQWGGHGSRGMSSSTIALAPVAKNVMVYRNGDSFFHGRKFVVNQRQFLTFEAFLNEVTSTIHASVAVRNIYTPRQGHRVTELEELQNGCPYVAAGFERFKRLDYLNPGMKQLSGSRKKNSLQIRPMVPQKLNMAARWQKHVHLPCIIHVFRNGDLLSPPFRLLLSKSTLQEWDAILGLLTEKANLRSGAVRKLCQLDGVPVSGGEELVNGEYYVAVGVEKYKNLPYFELLVPKNSGHRALRNHPNNRRRSHNQGFGKSYATSQDGASDSALIDSPQQPDYRRVQSTGAAEKDKTPVPSPAVRRQAGKYPRKEEESVFHAKPVRAGQNRTNSRNMQHWPDQEEGSVYKVKDPRKEMRGAREVVEDEYTKMELPVDQRAAETVEEVIPKNKMTPHSKVGSTARSRKAVTMRNYTSDSEEEEN</sequence>
<comment type="caution">
    <text evidence="4">The sequence shown here is derived from an EMBL/GenBank/DDBJ whole genome shotgun (WGS) entry which is preliminary data.</text>
</comment>
<feature type="region of interest" description="Disordered" evidence="2">
    <location>
        <begin position="343"/>
        <end position="465"/>
    </location>
</feature>
<dbReference type="AlphaFoldDB" id="A0A9D3X4A3"/>
<keyword evidence="1" id="KW-0677">Repeat</keyword>